<feature type="domain" description="Isochorismatase-like" evidence="3">
    <location>
        <begin position="18"/>
        <end position="203"/>
    </location>
</feature>
<reference evidence="4" key="1">
    <citation type="submission" date="2020-06" db="EMBL/GenBank/DDBJ databases">
        <authorList>
            <person name="Onetto C."/>
        </authorList>
    </citation>
    <scope>NUCLEOTIDE SEQUENCE</scope>
</reference>
<keyword evidence="5" id="KW-1185">Reference proteome</keyword>
<comment type="caution">
    <text evidence="4">The sequence shown here is derived from an EMBL/GenBank/DDBJ whole genome shotgun (WGS) entry which is preliminary data.</text>
</comment>
<dbReference type="Gene3D" id="3.90.1300.10">
    <property type="entry name" value="Amidase signature (AS) domain"/>
    <property type="match status" value="2"/>
</dbReference>
<evidence type="ECO:0000256" key="1">
    <source>
        <dbReference type="ARBA" id="ARBA00006336"/>
    </source>
</evidence>
<dbReference type="PANTHER" id="PTHR43540">
    <property type="entry name" value="PEROXYUREIDOACRYLATE/UREIDOACRYLATE AMIDOHYDROLASE-RELATED"/>
    <property type="match status" value="1"/>
</dbReference>
<dbReference type="Pfam" id="PF00857">
    <property type="entry name" value="Isochorismatase"/>
    <property type="match status" value="1"/>
</dbReference>
<evidence type="ECO:0000313" key="4">
    <source>
        <dbReference type="EMBL" id="CAD0094147.1"/>
    </source>
</evidence>
<organism evidence="4 5">
    <name type="scientific">Aureobasidium vineae</name>
    <dbReference type="NCBI Taxonomy" id="2773715"/>
    <lineage>
        <taxon>Eukaryota</taxon>
        <taxon>Fungi</taxon>
        <taxon>Dikarya</taxon>
        <taxon>Ascomycota</taxon>
        <taxon>Pezizomycotina</taxon>
        <taxon>Dothideomycetes</taxon>
        <taxon>Dothideomycetidae</taxon>
        <taxon>Dothideales</taxon>
        <taxon>Saccotheciaceae</taxon>
        <taxon>Aureobasidium</taxon>
    </lineage>
</organism>
<dbReference type="PANTHER" id="PTHR43540:SF9">
    <property type="entry name" value="FAMILY HYDROLASE, PUTATIVE (AFU_ORTHOLOGUE AFUA_2G08700)-RELATED"/>
    <property type="match status" value="1"/>
</dbReference>
<sequence>MELPNAIPYAFRFRPESTALVIVDMQRDFLEPGGFGSIQCGDDEVFKRVRGIVPVVQRVLEASRELGLYVMHTREGHLPDLSDLPASKRLRQTTAPNGHHTIGIGEPGPMGRLLVRGEYGHDIIDELRPLPDEVVIDKPGKGSFWKTGFHRALLNRGITHLLLAGVTTECCVNTTAREAADRGFECCILNDCTSGFDANLVTSANDTICAYDGLFGYVGASRDLIELCESQSLPGPSDAAMAQEDLSLMILARAYREGTTTPVDIARIVAGRTLEYHRQSPNAVVDSKALETLLHEAETLEQEFSSKPWPLLYGIPFATSRDIEDPTVEALISAGALYIRSLPEPLVSVAARMVSFALDSNPSSIARARVSHRVVVFQPTLIDDRPAINQDSESTAIVAQSVEEARQVWLALEQHLDRLQNTSAISQTLTNSWVWHVDFRGPRNGGFVFGIPSISRANSCCSDALQHNIQAAKWLQAAGGQAQEIDWNIFEQAEEVARDLSSLAAAETVSMKAVLNLQTRQTKLSRRATKILESIDVLLISMTACLCHTASQRAEQSRYLFDGMAVCSVSVNTKPTQTQEKEDNGATLMLVGATGRDGRILDIAWDLEKTMLH</sequence>
<gene>
    <name evidence="4" type="ORF">AWRI4619_LOCUS8245</name>
</gene>
<protein>
    <recommendedName>
        <fullName evidence="3">Isochorismatase-like domain-containing protein</fullName>
    </recommendedName>
</protein>
<evidence type="ECO:0000313" key="5">
    <source>
        <dbReference type="Proteomes" id="UP000716446"/>
    </source>
</evidence>
<dbReference type="Proteomes" id="UP000716446">
    <property type="component" value="Unassembled WGS sequence"/>
</dbReference>
<dbReference type="CDD" id="cd00431">
    <property type="entry name" value="cysteine_hydrolases"/>
    <property type="match status" value="1"/>
</dbReference>
<evidence type="ECO:0000256" key="2">
    <source>
        <dbReference type="ARBA" id="ARBA00022801"/>
    </source>
</evidence>
<dbReference type="InterPro" id="IPR000868">
    <property type="entry name" value="Isochorismatase-like_dom"/>
</dbReference>
<name>A0A9N8JXK8_9PEZI</name>
<comment type="similarity">
    <text evidence="1">Belongs to the isochorismatase family.</text>
</comment>
<dbReference type="InterPro" id="IPR036380">
    <property type="entry name" value="Isochorismatase-like_sf"/>
</dbReference>
<dbReference type="EMBL" id="CAIJEN010000014">
    <property type="protein sequence ID" value="CAD0094147.1"/>
    <property type="molecule type" value="Genomic_DNA"/>
</dbReference>
<accession>A0A9N8JXK8</accession>
<evidence type="ECO:0000259" key="3">
    <source>
        <dbReference type="Pfam" id="PF00857"/>
    </source>
</evidence>
<dbReference type="SUPFAM" id="SSF52499">
    <property type="entry name" value="Isochorismatase-like hydrolases"/>
    <property type="match status" value="1"/>
</dbReference>
<keyword evidence="2" id="KW-0378">Hydrolase</keyword>
<dbReference type="SUPFAM" id="SSF75304">
    <property type="entry name" value="Amidase signature (AS) enzymes"/>
    <property type="match status" value="1"/>
</dbReference>
<dbReference type="GO" id="GO:0016787">
    <property type="term" value="F:hydrolase activity"/>
    <property type="evidence" value="ECO:0007669"/>
    <property type="project" value="UniProtKB-KW"/>
</dbReference>
<dbReference type="Gene3D" id="3.40.50.850">
    <property type="entry name" value="Isochorismatase-like"/>
    <property type="match status" value="1"/>
</dbReference>
<dbReference type="AlphaFoldDB" id="A0A9N8JXK8"/>
<dbReference type="InterPro" id="IPR036928">
    <property type="entry name" value="AS_sf"/>
</dbReference>
<dbReference type="InterPro" id="IPR050272">
    <property type="entry name" value="Isochorismatase-like_hydrls"/>
</dbReference>
<proteinExistence type="inferred from homology"/>